<dbReference type="InterPro" id="IPR005844">
    <property type="entry name" value="A-D-PHexomutase_a/b/a-I"/>
</dbReference>
<reference evidence="10 11" key="1">
    <citation type="journal article" date="2016" name="Nat. Commun.">
        <title>Thousands of microbial genomes shed light on interconnected biogeochemical processes in an aquifer system.</title>
        <authorList>
            <person name="Anantharaman K."/>
            <person name="Brown C.T."/>
            <person name="Hug L.A."/>
            <person name="Sharon I."/>
            <person name="Castelle C.J."/>
            <person name="Probst A.J."/>
            <person name="Thomas B.C."/>
            <person name="Singh A."/>
            <person name="Wilkins M.J."/>
            <person name="Karaoz U."/>
            <person name="Brodie E.L."/>
            <person name="Williams K.H."/>
            <person name="Hubbard S.S."/>
            <person name="Banfield J.F."/>
        </authorList>
    </citation>
    <scope>NUCLEOTIDE SEQUENCE [LARGE SCALE GENOMIC DNA]</scope>
</reference>
<organism evidence="10 11">
    <name type="scientific">Candidatus Woesebacteria bacterium RBG_16_42_24</name>
    <dbReference type="NCBI Taxonomy" id="1802485"/>
    <lineage>
        <taxon>Bacteria</taxon>
        <taxon>Candidatus Woeseibacteriota</taxon>
    </lineage>
</organism>
<dbReference type="Gene3D" id="3.30.310.50">
    <property type="entry name" value="Alpha-D-phosphohexomutase, C-terminal domain"/>
    <property type="match status" value="1"/>
</dbReference>
<feature type="domain" description="Alpha-D-phosphohexomutase alpha/beta/alpha" evidence="8">
    <location>
        <begin position="174"/>
        <end position="255"/>
    </location>
</feature>
<evidence type="ECO:0000256" key="3">
    <source>
        <dbReference type="ARBA" id="ARBA00022553"/>
    </source>
</evidence>
<feature type="domain" description="Alpha-D-phosphohexomutase alpha/beta/alpha" evidence="9">
    <location>
        <begin position="273"/>
        <end position="360"/>
    </location>
</feature>
<accession>A0A1F7XJA7</accession>
<evidence type="ECO:0000259" key="7">
    <source>
        <dbReference type="Pfam" id="PF02878"/>
    </source>
</evidence>
<dbReference type="PRINTS" id="PR00509">
    <property type="entry name" value="PGMPMM"/>
</dbReference>
<dbReference type="InterPro" id="IPR005846">
    <property type="entry name" value="A-D-PHexomutase_a/b/a-III"/>
</dbReference>
<keyword evidence="4" id="KW-0479">Metal-binding</keyword>
<dbReference type="GO" id="GO:0004615">
    <property type="term" value="F:phosphomannomutase activity"/>
    <property type="evidence" value="ECO:0007669"/>
    <property type="project" value="TreeGrafter"/>
</dbReference>
<comment type="caution">
    <text evidence="10">The sequence shown here is derived from an EMBL/GenBank/DDBJ whole genome shotgun (WGS) entry which is preliminary data.</text>
</comment>
<protein>
    <recommendedName>
        <fullName evidence="12">Phosphoglucosamine mutase</fullName>
    </recommendedName>
</protein>
<dbReference type="EMBL" id="MGFX01000007">
    <property type="protein sequence ID" value="OGM15124.1"/>
    <property type="molecule type" value="Genomic_DNA"/>
</dbReference>
<evidence type="ECO:0000259" key="9">
    <source>
        <dbReference type="Pfam" id="PF02880"/>
    </source>
</evidence>
<dbReference type="Pfam" id="PF02880">
    <property type="entry name" value="PGM_PMM_III"/>
    <property type="match status" value="1"/>
</dbReference>
<evidence type="ECO:0000256" key="4">
    <source>
        <dbReference type="ARBA" id="ARBA00022723"/>
    </source>
</evidence>
<dbReference type="InterPro" id="IPR005841">
    <property type="entry name" value="Alpha-D-phosphohexomutase_SF"/>
</dbReference>
<keyword evidence="6" id="KW-0413">Isomerase</keyword>
<dbReference type="PANTHER" id="PTHR42946">
    <property type="entry name" value="PHOSPHOHEXOSE MUTASE"/>
    <property type="match status" value="1"/>
</dbReference>
<dbReference type="STRING" id="1802485.A2V97_00045"/>
<proteinExistence type="inferred from homology"/>
<comment type="similarity">
    <text evidence="2">Belongs to the phosphohexose mutase family.</text>
</comment>
<gene>
    <name evidence="10" type="ORF">A2V97_00045</name>
</gene>
<dbReference type="AlphaFoldDB" id="A0A1F7XJA7"/>
<keyword evidence="3" id="KW-0597">Phosphoprotein</keyword>
<dbReference type="GO" id="GO:0005975">
    <property type="term" value="P:carbohydrate metabolic process"/>
    <property type="evidence" value="ECO:0007669"/>
    <property type="project" value="InterPro"/>
</dbReference>
<name>A0A1F7XJA7_9BACT</name>
<sequence>MVEKSLFGTSGIRGSADTLFTKQFCFDIGRTFIEFLRRHESLGPIAIGMDPRESSPRIRNELLTGLSTGGVELFDEGVTPIPSMNWLIINTPVVAGIMITGSHIAPELNGVKFYAHDEEVSVDDQKEIESIYYQIKGKGKPDSIPVNVKIESRAQELYSDMLFNLAVGPFPSWSVGLDCANGSQSVVMPALLRRLGLNVIEVNCDPQEPFIARDTDTDDKAAIETLKETVKKEGVHFGIAFDGDGDRVVFVNEKGEFVPGEYSCSLIAKKAPGDTVVTTISASSVVDTLGKKVIRTKVGSPFVVGKMKEVGAVFGFESNGGGISAEIMYTRDGGTMTMKLLNLLFEFGGKFSELVATLPKFYMFRTKIDYKWELKDKILSEAKKNFKGVRVEELDGLKIWVDENTWILFRSSANAPEFRVFAESKDEKKAGKLLEDGISFVKELISTPNG</sequence>
<dbReference type="GO" id="GO:0046872">
    <property type="term" value="F:metal ion binding"/>
    <property type="evidence" value="ECO:0007669"/>
    <property type="project" value="UniProtKB-KW"/>
</dbReference>
<dbReference type="InterPro" id="IPR036900">
    <property type="entry name" value="A-D-PHexomutase_C_sf"/>
</dbReference>
<keyword evidence="5" id="KW-0460">Magnesium</keyword>
<evidence type="ECO:0008006" key="12">
    <source>
        <dbReference type="Google" id="ProtNLM"/>
    </source>
</evidence>
<dbReference type="Pfam" id="PF02879">
    <property type="entry name" value="PGM_PMM_II"/>
    <property type="match status" value="1"/>
</dbReference>
<dbReference type="PANTHER" id="PTHR42946:SF1">
    <property type="entry name" value="PHOSPHOGLUCOMUTASE (ALPHA-D-GLUCOSE-1,6-BISPHOSPHATE-DEPENDENT)"/>
    <property type="match status" value="1"/>
</dbReference>
<comment type="cofactor">
    <cofactor evidence="1">
        <name>Mg(2+)</name>
        <dbReference type="ChEBI" id="CHEBI:18420"/>
    </cofactor>
</comment>
<evidence type="ECO:0000256" key="1">
    <source>
        <dbReference type="ARBA" id="ARBA00001946"/>
    </source>
</evidence>
<dbReference type="InterPro" id="IPR016055">
    <property type="entry name" value="A-D-PHexomutase_a/b/a-I/II/III"/>
</dbReference>
<evidence type="ECO:0000313" key="10">
    <source>
        <dbReference type="EMBL" id="OGM15124.1"/>
    </source>
</evidence>
<dbReference type="InterPro" id="IPR050060">
    <property type="entry name" value="Phosphoglucosamine_mutase"/>
</dbReference>
<evidence type="ECO:0000313" key="11">
    <source>
        <dbReference type="Proteomes" id="UP000177382"/>
    </source>
</evidence>
<dbReference type="InterPro" id="IPR005845">
    <property type="entry name" value="A-D-PHexomutase_a/b/a-II"/>
</dbReference>
<evidence type="ECO:0000256" key="5">
    <source>
        <dbReference type="ARBA" id="ARBA00022842"/>
    </source>
</evidence>
<evidence type="ECO:0000259" key="8">
    <source>
        <dbReference type="Pfam" id="PF02879"/>
    </source>
</evidence>
<dbReference type="SUPFAM" id="SSF53738">
    <property type="entry name" value="Phosphoglucomutase, first 3 domains"/>
    <property type="match status" value="3"/>
</dbReference>
<feature type="domain" description="Alpha-D-phosphohexomutase alpha/beta/alpha" evidence="7">
    <location>
        <begin position="5"/>
        <end position="135"/>
    </location>
</feature>
<dbReference type="SUPFAM" id="SSF55957">
    <property type="entry name" value="Phosphoglucomutase, C-terminal domain"/>
    <property type="match status" value="1"/>
</dbReference>
<evidence type="ECO:0000256" key="2">
    <source>
        <dbReference type="ARBA" id="ARBA00010231"/>
    </source>
</evidence>
<dbReference type="Gene3D" id="3.40.120.10">
    <property type="entry name" value="Alpha-D-Glucose-1,6-Bisphosphate, subunit A, domain 3"/>
    <property type="match status" value="3"/>
</dbReference>
<evidence type="ECO:0000256" key="6">
    <source>
        <dbReference type="ARBA" id="ARBA00023235"/>
    </source>
</evidence>
<dbReference type="Pfam" id="PF02878">
    <property type="entry name" value="PGM_PMM_I"/>
    <property type="match status" value="1"/>
</dbReference>
<dbReference type="Proteomes" id="UP000177382">
    <property type="component" value="Unassembled WGS sequence"/>
</dbReference>